<organism evidence="2 3">
    <name type="scientific">Legionella cardiaca</name>
    <dbReference type="NCBI Taxonomy" id="1071983"/>
    <lineage>
        <taxon>Bacteria</taxon>
        <taxon>Pseudomonadati</taxon>
        <taxon>Pseudomonadota</taxon>
        <taxon>Gammaproteobacteria</taxon>
        <taxon>Legionellales</taxon>
        <taxon>Legionellaceae</taxon>
        <taxon>Legionella</taxon>
    </lineage>
</organism>
<evidence type="ECO:0000313" key="3">
    <source>
        <dbReference type="Proteomes" id="UP001222087"/>
    </source>
</evidence>
<dbReference type="InterPro" id="IPR048011">
    <property type="entry name" value="NTP-PPase_MazG-like_C"/>
</dbReference>
<dbReference type="PANTHER" id="PTHR30522:SF0">
    <property type="entry name" value="NUCLEOSIDE TRIPHOSPHATE PYROPHOSPHOHYDROLASE"/>
    <property type="match status" value="1"/>
</dbReference>
<keyword evidence="2" id="KW-0012">Acyltransferase</keyword>
<dbReference type="Gene3D" id="1.10.287.1080">
    <property type="entry name" value="MazG-like"/>
    <property type="match status" value="1"/>
</dbReference>
<dbReference type="RefSeq" id="WP_275088873.1">
    <property type="nucleotide sequence ID" value="NZ_CP119078.1"/>
</dbReference>
<dbReference type="InterPro" id="IPR016181">
    <property type="entry name" value="Acyl_CoA_acyltransferase"/>
</dbReference>
<reference evidence="2 3" key="1">
    <citation type="submission" date="2023-02" db="EMBL/GenBank/DDBJ databases">
        <title>Genome Sequence of L. cardiaca H63T.</title>
        <authorList>
            <person name="Lopez A.E."/>
            <person name="Cianciotto N.P."/>
        </authorList>
    </citation>
    <scope>NUCLEOTIDE SEQUENCE [LARGE SCALE GENOMIC DNA]</scope>
    <source>
        <strain evidence="2 3">H63</strain>
    </source>
</reference>
<dbReference type="Pfam" id="PF03819">
    <property type="entry name" value="MazG"/>
    <property type="match status" value="1"/>
</dbReference>
<dbReference type="Gene3D" id="3.40.630.30">
    <property type="match status" value="1"/>
</dbReference>
<name>A0ABY8ATF6_9GAMM</name>
<feature type="domain" description="N-acetyltransferase" evidence="1">
    <location>
        <begin position="3"/>
        <end position="151"/>
    </location>
</feature>
<dbReference type="Proteomes" id="UP001222087">
    <property type="component" value="Chromosome"/>
</dbReference>
<dbReference type="InterPro" id="IPR000182">
    <property type="entry name" value="GNAT_dom"/>
</dbReference>
<keyword evidence="2" id="KW-0808">Transferase</keyword>
<sequence length="280" mass="31785">MNYSIEIISTTDAEKLCHKISNDLPEYFGLPDCNEAYAKGVHDCVNFAAMIDGMNVGLLSLSFPYPANSNLYWLGVLKAYQGHGIGSILLQKACIYAQKQQAKTMTVETLSSSEKDRNYLKTYRFYENNGFHPLFNQKPQGYTWEMVYLMRALNDPLHELVSIEKDARQFGFEWPNEGMIIEQAISECEEIKNAIIQSESSQRIQEEIGDLLHTAISLCLFAGFNPEETLRKITAKFTTRMQALKEIAKERGFVDLKGEPIAVLMELWVAAKEKTKIAKS</sequence>
<dbReference type="PANTHER" id="PTHR30522">
    <property type="entry name" value="NUCLEOSIDE TRIPHOSPHATE PYROPHOSPHOHYDROLASE"/>
    <property type="match status" value="1"/>
</dbReference>
<dbReference type="CDD" id="cd04301">
    <property type="entry name" value="NAT_SF"/>
    <property type="match status" value="1"/>
</dbReference>
<dbReference type="InterPro" id="IPR004518">
    <property type="entry name" value="MazG-like_dom"/>
</dbReference>
<keyword evidence="3" id="KW-1185">Reference proteome</keyword>
<dbReference type="SUPFAM" id="SSF55729">
    <property type="entry name" value="Acyl-CoA N-acyltransferases (Nat)"/>
    <property type="match status" value="1"/>
</dbReference>
<protein>
    <submittedName>
        <fullName evidence="2">GNAT family N-acetyltransferase</fullName>
        <ecNumber evidence="2">2.3.1.-</ecNumber>
    </submittedName>
</protein>
<dbReference type="PROSITE" id="PS51186">
    <property type="entry name" value="GNAT"/>
    <property type="match status" value="1"/>
</dbReference>
<dbReference type="EMBL" id="CP119078">
    <property type="protein sequence ID" value="WED43059.1"/>
    <property type="molecule type" value="Genomic_DNA"/>
</dbReference>
<dbReference type="CDD" id="cd11529">
    <property type="entry name" value="NTP-PPase_MazG_Cterm"/>
    <property type="match status" value="1"/>
</dbReference>
<accession>A0ABY8ATF6</accession>
<gene>
    <name evidence="2" type="ORF">PXX05_14350</name>
</gene>
<evidence type="ECO:0000259" key="1">
    <source>
        <dbReference type="PROSITE" id="PS51186"/>
    </source>
</evidence>
<dbReference type="Pfam" id="PF13508">
    <property type="entry name" value="Acetyltransf_7"/>
    <property type="match status" value="1"/>
</dbReference>
<dbReference type="EC" id="2.3.1.-" evidence="2"/>
<dbReference type="GO" id="GO:0016746">
    <property type="term" value="F:acyltransferase activity"/>
    <property type="evidence" value="ECO:0007669"/>
    <property type="project" value="UniProtKB-KW"/>
</dbReference>
<dbReference type="InterPro" id="IPR011551">
    <property type="entry name" value="NTP_PyrPHydrolase_MazG"/>
</dbReference>
<proteinExistence type="predicted"/>
<evidence type="ECO:0000313" key="2">
    <source>
        <dbReference type="EMBL" id="WED43059.1"/>
    </source>
</evidence>
<dbReference type="SUPFAM" id="SSF101386">
    <property type="entry name" value="all-alpha NTP pyrophosphatases"/>
    <property type="match status" value="1"/>
</dbReference>